<dbReference type="AlphaFoldDB" id="A0A2H0BVA8"/>
<gene>
    <name evidence="3" type="ORF">COW99_04220</name>
</gene>
<accession>A0A2H0BVA8</accession>
<sequence length="167" mass="18160">MSKIKVLILAGILVLIIGAVRGYTGYFDDIASINTIYPTTTPSPTPTLTPTPTPTMTPTPTPTLVPPTPTSLPVVNYEELFETYANHYSVDKDILKRIAICESKLNPVAANGDYLGIFQFASITWQVTRASMGLDSNPELRNNPEESIRAAAFKIASGGERAWQNCL</sequence>
<dbReference type="InterPro" id="IPR023346">
    <property type="entry name" value="Lysozyme-like_dom_sf"/>
</dbReference>
<evidence type="ECO:0000313" key="4">
    <source>
        <dbReference type="Proteomes" id="UP000231246"/>
    </source>
</evidence>
<comment type="caution">
    <text evidence="3">The sequence shown here is derived from an EMBL/GenBank/DDBJ whole genome shotgun (WGS) entry which is preliminary data.</text>
</comment>
<dbReference type="Gene3D" id="1.10.530.10">
    <property type="match status" value="1"/>
</dbReference>
<evidence type="ECO:0000313" key="3">
    <source>
        <dbReference type="EMBL" id="PIP61479.1"/>
    </source>
</evidence>
<dbReference type="Pfam" id="PF01464">
    <property type="entry name" value="SLT"/>
    <property type="match status" value="1"/>
</dbReference>
<reference evidence="3 4" key="1">
    <citation type="submission" date="2017-09" db="EMBL/GenBank/DDBJ databases">
        <title>Depth-based differentiation of microbial function through sediment-hosted aquifers and enrichment of novel symbionts in the deep terrestrial subsurface.</title>
        <authorList>
            <person name="Probst A.J."/>
            <person name="Ladd B."/>
            <person name="Jarett J.K."/>
            <person name="Geller-Mcgrath D.E."/>
            <person name="Sieber C.M."/>
            <person name="Emerson J.B."/>
            <person name="Anantharaman K."/>
            <person name="Thomas B.C."/>
            <person name="Malmstrom R."/>
            <person name="Stieglmeier M."/>
            <person name="Klingl A."/>
            <person name="Woyke T."/>
            <person name="Ryan C.M."/>
            <person name="Banfield J.F."/>
        </authorList>
    </citation>
    <scope>NUCLEOTIDE SEQUENCE [LARGE SCALE GENOMIC DNA]</scope>
    <source>
        <strain evidence="3">CG22_combo_CG10-13_8_21_14_all_38_20</strain>
    </source>
</reference>
<dbReference type="SUPFAM" id="SSF53955">
    <property type="entry name" value="Lysozyme-like"/>
    <property type="match status" value="1"/>
</dbReference>
<dbReference type="EMBL" id="PCTA01000026">
    <property type="protein sequence ID" value="PIP61479.1"/>
    <property type="molecule type" value="Genomic_DNA"/>
</dbReference>
<proteinExistence type="predicted"/>
<protein>
    <recommendedName>
        <fullName evidence="2">Transglycosylase SLT domain-containing protein</fullName>
    </recommendedName>
</protein>
<name>A0A2H0BVA8_9BACT</name>
<organism evidence="3 4">
    <name type="scientific">Candidatus Roizmanbacteria bacterium CG22_combo_CG10-13_8_21_14_all_38_20</name>
    <dbReference type="NCBI Taxonomy" id="1974862"/>
    <lineage>
        <taxon>Bacteria</taxon>
        <taxon>Candidatus Roizmaniibacteriota</taxon>
    </lineage>
</organism>
<feature type="region of interest" description="Disordered" evidence="1">
    <location>
        <begin position="41"/>
        <end position="67"/>
    </location>
</feature>
<evidence type="ECO:0000256" key="1">
    <source>
        <dbReference type="SAM" id="MobiDB-lite"/>
    </source>
</evidence>
<dbReference type="InterPro" id="IPR008258">
    <property type="entry name" value="Transglycosylase_SLT_dom_1"/>
</dbReference>
<evidence type="ECO:0000259" key="2">
    <source>
        <dbReference type="Pfam" id="PF01464"/>
    </source>
</evidence>
<feature type="domain" description="Transglycosylase SLT" evidence="2">
    <location>
        <begin position="80"/>
        <end position="153"/>
    </location>
</feature>
<dbReference type="Proteomes" id="UP000231246">
    <property type="component" value="Unassembled WGS sequence"/>
</dbReference>